<dbReference type="Proteomes" id="UP000799440">
    <property type="component" value="Unassembled WGS sequence"/>
</dbReference>
<dbReference type="OrthoDB" id="3514033at2759"/>
<evidence type="ECO:0000313" key="4">
    <source>
        <dbReference type="Proteomes" id="UP000799440"/>
    </source>
</evidence>
<accession>A0A6A6VE94</accession>
<dbReference type="Pfam" id="PF12898">
    <property type="entry name" value="Stc1"/>
    <property type="match status" value="1"/>
</dbReference>
<dbReference type="AlphaFoldDB" id="A0A6A6VE94"/>
<evidence type="ECO:0000259" key="2">
    <source>
        <dbReference type="Pfam" id="PF12898"/>
    </source>
</evidence>
<dbReference type="EMBL" id="MU006567">
    <property type="protein sequence ID" value="KAF2748942.1"/>
    <property type="molecule type" value="Genomic_DNA"/>
</dbReference>
<feature type="compositionally biased region" description="Polar residues" evidence="1">
    <location>
        <begin position="196"/>
        <end position="211"/>
    </location>
</feature>
<name>A0A6A6VE94_9PLEO</name>
<feature type="region of interest" description="Disordered" evidence="1">
    <location>
        <begin position="196"/>
        <end position="260"/>
    </location>
</feature>
<gene>
    <name evidence="3" type="ORF">M011DRAFT_457062</name>
</gene>
<evidence type="ECO:0000256" key="1">
    <source>
        <dbReference type="SAM" id="MobiDB-lite"/>
    </source>
</evidence>
<proteinExistence type="predicted"/>
<protein>
    <recommendedName>
        <fullName evidence="2">Stc1 domain-containing protein</fullName>
    </recommendedName>
</protein>
<keyword evidence="4" id="KW-1185">Reference proteome</keyword>
<feature type="domain" description="Stc1" evidence="2">
    <location>
        <begin position="27"/>
        <end position="108"/>
    </location>
</feature>
<feature type="compositionally biased region" description="Acidic residues" evidence="1">
    <location>
        <begin position="248"/>
        <end position="260"/>
    </location>
</feature>
<sequence length="260" mass="28954">MPNKNKKKYDPERDRRLKGVKLPPKIKCSRCEKYRPAPAFSHNQLNDAREAIYNRGQRAVYHIRCLACVGAQVVEIECTICKETKGMEDYSKVQRAKPDQAKCWECVEKQLEVEPVDTDAYVDPHKIFTPVEAADDEDYPEYWTSTAAPSEVDEWNPEGSTGGVSLAGTFSRLSMAPSKSTSTNSGLLIDSDFTDQSVSSSQNFGSTMTERSNTHIKASGWAKVKAYKPEKAPAVADDDWESSSSSDAGDDDDDDEDFEI</sequence>
<dbReference type="InterPro" id="IPR024630">
    <property type="entry name" value="Stc1"/>
</dbReference>
<organism evidence="3 4">
    <name type="scientific">Sporormia fimetaria CBS 119925</name>
    <dbReference type="NCBI Taxonomy" id="1340428"/>
    <lineage>
        <taxon>Eukaryota</taxon>
        <taxon>Fungi</taxon>
        <taxon>Dikarya</taxon>
        <taxon>Ascomycota</taxon>
        <taxon>Pezizomycotina</taxon>
        <taxon>Dothideomycetes</taxon>
        <taxon>Pleosporomycetidae</taxon>
        <taxon>Pleosporales</taxon>
        <taxon>Sporormiaceae</taxon>
        <taxon>Sporormia</taxon>
    </lineage>
</organism>
<reference evidence="3" key="1">
    <citation type="journal article" date="2020" name="Stud. Mycol.">
        <title>101 Dothideomycetes genomes: a test case for predicting lifestyles and emergence of pathogens.</title>
        <authorList>
            <person name="Haridas S."/>
            <person name="Albert R."/>
            <person name="Binder M."/>
            <person name="Bloem J."/>
            <person name="Labutti K."/>
            <person name="Salamov A."/>
            <person name="Andreopoulos B."/>
            <person name="Baker S."/>
            <person name="Barry K."/>
            <person name="Bills G."/>
            <person name="Bluhm B."/>
            <person name="Cannon C."/>
            <person name="Castanera R."/>
            <person name="Culley D."/>
            <person name="Daum C."/>
            <person name="Ezra D."/>
            <person name="Gonzalez J."/>
            <person name="Henrissat B."/>
            <person name="Kuo A."/>
            <person name="Liang C."/>
            <person name="Lipzen A."/>
            <person name="Lutzoni F."/>
            <person name="Magnuson J."/>
            <person name="Mondo S."/>
            <person name="Nolan M."/>
            <person name="Ohm R."/>
            <person name="Pangilinan J."/>
            <person name="Park H.-J."/>
            <person name="Ramirez L."/>
            <person name="Alfaro M."/>
            <person name="Sun H."/>
            <person name="Tritt A."/>
            <person name="Yoshinaga Y."/>
            <person name="Zwiers L.-H."/>
            <person name="Turgeon B."/>
            <person name="Goodwin S."/>
            <person name="Spatafora J."/>
            <person name="Crous P."/>
            <person name="Grigoriev I."/>
        </authorList>
    </citation>
    <scope>NUCLEOTIDE SEQUENCE</scope>
    <source>
        <strain evidence="3">CBS 119925</strain>
    </source>
</reference>
<evidence type="ECO:0000313" key="3">
    <source>
        <dbReference type="EMBL" id="KAF2748942.1"/>
    </source>
</evidence>